<evidence type="ECO:0008006" key="3">
    <source>
        <dbReference type="Google" id="ProtNLM"/>
    </source>
</evidence>
<dbReference type="EMBL" id="CAJOBD010006202">
    <property type="protein sequence ID" value="CAF4054409.1"/>
    <property type="molecule type" value="Genomic_DNA"/>
</dbReference>
<dbReference type="SUPFAM" id="SSF141571">
    <property type="entry name" value="Pentapeptide repeat-like"/>
    <property type="match status" value="1"/>
</dbReference>
<evidence type="ECO:0000313" key="1">
    <source>
        <dbReference type="EMBL" id="CAF4054409.1"/>
    </source>
</evidence>
<feature type="non-terminal residue" evidence="1">
    <location>
        <position position="1"/>
    </location>
</feature>
<dbReference type="PANTHER" id="PTHR21301">
    <property type="entry name" value="REVERSE TRANSCRIPTASE"/>
    <property type="match status" value="1"/>
</dbReference>
<comment type="caution">
    <text evidence="1">The sequence shown here is derived from an EMBL/GenBank/DDBJ whole genome shotgun (WGS) entry which is preliminary data.</text>
</comment>
<dbReference type="Pfam" id="PF00805">
    <property type="entry name" value="Pentapeptide"/>
    <property type="match status" value="2"/>
</dbReference>
<gene>
    <name evidence="1" type="ORF">JBS370_LOCUS29228</name>
</gene>
<dbReference type="InterPro" id="IPR001646">
    <property type="entry name" value="5peptide_repeat"/>
</dbReference>
<evidence type="ECO:0000313" key="2">
    <source>
        <dbReference type="Proteomes" id="UP000663836"/>
    </source>
</evidence>
<dbReference type="AlphaFoldDB" id="A0A819RVW0"/>
<accession>A0A819RVW0</accession>
<dbReference type="Gene3D" id="2.160.20.80">
    <property type="entry name" value="E3 ubiquitin-protein ligase SopA"/>
    <property type="match status" value="1"/>
</dbReference>
<organism evidence="1 2">
    <name type="scientific">Rotaria sordida</name>
    <dbReference type="NCBI Taxonomy" id="392033"/>
    <lineage>
        <taxon>Eukaryota</taxon>
        <taxon>Metazoa</taxon>
        <taxon>Spiralia</taxon>
        <taxon>Gnathifera</taxon>
        <taxon>Rotifera</taxon>
        <taxon>Eurotatoria</taxon>
        <taxon>Bdelloidea</taxon>
        <taxon>Philodinida</taxon>
        <taxon>Philodinidae</taxon>
        <taxon>Rotaria</taxon>
    </lineage>
</organism>
<dbReference type="PANTHER" id="PTHR21301:SF10">
    <property type="entry name" value="REVERSE TRANSCRIPTASE DOMAIN-CONTAINING PROTEIN"/>
    <property type="match status" value="1"/>
</dbReference>
<sequence>MVLKIKPSNEFKMYTFDVENLYTYVPVNETTEMVLDLIYKPTKITDIPFDRTTTKKLLRIAVTSVPFIFLNENYSQDDSLVMHSSSAPILDDVFMIKMETRLNRLSKNKPIVWLPYVDDIFCIFTIELIKIIQFQVLGIYTATTTAQEGKVANKRRQFDLEQATEFRQQAICDKFLDDIYKLEKDGYLNEEKNPWAFANARFRAAHRQWDAICKADILQFLKENQLIGRKPNIENRAVKKVDNIIHLNDLNFDNISLTSPTGSLNLLNLEYVVFDQVSMINARFSFVNLRETSFSHSRLNNVKFSDSSLAYASFDSTELDGTDFGNTNMIGVEFSNIDLCTTILTEIQLQQIVFINSILPNSSICGQEKTTSTPSMITISTTEALSTSQS</sequence>
<dbReference type="Proteomes" id="UP000663836">
    <property type="component" value="Unassembled WGS sequence"/>
</dbReference>
<reference evidence="1" key="1">
    <citation type="submission" date="2021-02" db="EMBL/GenBank/DDBJ databases">
        <authorList>
            <person name="Nowell W R."/>
        </authorList>
    </citation>
    <scope>NUCLEOTIDE SEQUENCE</scope>
</reference>
<protein>
    <recommendedName>
        <fullName evidence="3">Pentapeptide repeat-containing protein</fullName>
    </recommendedName>
</protein>
<name>A0A819RVW0_9BILA</name>
<proteinExistence type="predicted"/>